<dbReference type="InterPro" id="IPR008972">
    <property type="entry name" value="Cupredoxin"/>
</dbReference>
<comment type="similarity">
    <text evidence="1">Belongs to the multicopper oxidase family.</text>
</comment>
<evidence type="ECO:0000313" key="3">
    <source>
        <dbReference type="Proteomes" id="UP000694382"/>
    </source>
</evidence>
<dbReference type="InterPro" id="IPR045087">
    <property type="entry name" value="Cu-oxidase_fam"/>
</dbReference>
<dbReference type="AlphaFoldDB" id="A0A8C3Q5I5"/>
<sequence length="457" mass="52764">HSFALYTHAIALKTELRSDCFFTTEHFDLTCLHLLQFLLHSESHIFFEQSETRIGGSYKKAIYKEYTDGSFTEHKKRLAEEAHLGLLGPVIRAEVGERIRVTFRNNARRPFSIQPHGVSYRRKCVLASHVSPGTTFTYEWDVPEDVGPTEQDPDCLTWLYYSAVDAVRDTSSGLVGPLLVCRKGALLSSGKQKNVNMEFFLLATVFDENLSWYLDDNILMFTLSPDKIDKDDEDFQESNKMHSINGYMYGNQPGLEMCKGSAVSWHLMGLGSEVDVHGIYFSENTFVTKGTRRDTANLFPHTVLTAIMKPDSEGVFEVSCLTADHYTGGMKQNYKVKKCHRWNVDLSMYLHEKIYYIAAVEVEWDYSPNRTWEFERHQYHEERYFRIYTGEKMQKKAKEQITSPLKLFLFQTFLDTLSFHKHILGSLEFLLPQQCCHVTEPDSIMLEKLHRSSVGQV</sequence>
<proteinExistence type="inferred from homology"/>
<dbReference type="GO" id="GO:0005886">
    <property type="term" value="C:plasma membrane"/>
    <property type="evidence" value="ECO:0007669"/>
    <property type="project" value="TreeGrafter"/>
</dbReference>
<accession>A0A8U8BPE2</accession>
<dbReference type="GO" id="GO:0006826">
    <property type="term" value="P:iron ion transport"/>
    <property type="evidence" value="ECO:0007669"/>
    <property type="project" value="TreeGrafter"/>
</dbReference>
<dbReference type="PANTHER" id="PTHR11709">
    <property type="entry name" value="MULTI-COPPER OXIDASE"/>
    <property type="match status" value="1"/>
</dbReference>
<keyword evidence="3" id="KW-1185">Reference proteome</keyword>
<dbReference type="Ensembl" id="ENSCPVT00000005228.2">
    <property type="protein sequence ID" value="ENSCPVP00000005044.2"/>
    <property type="gene ID" value="ENSCPVG00000003700.2"/>
</dbReference>
<accession>A0A8C3Q5I5</accession>
<dbReference type="Gene3D" id="2.60.40.420">
    <property type="entry name" value="Cupredoxins - blue copper proteins"/>
    <property type="match status" value="2"/>
</dbReference>
<dbReference type="Proteomes" id="UP000694382">
    <property type="component" value="Chromosome 9"/>
</dbReference>
<dbReference type="GO" id="GO:0016491">
    <property type="term" value="F:oxidoreductase activity"/>
    <property type="evidence" value="ECO:0007669"/>
    <property type="project" value="TreeGrafter"/>
</dbReference>
<reference evidence="2" key="2">
    <citation type="submission" date="2025-08" db="UniProtKB">
        <authorList>
            <consortium name="Ensembl"/>
        </authorList>
    </citation>
    <scope>IDENTIFICATION</scope>
</reference>
<name>A0A8C3Q5I5_GEOPR</name>
<reference evidence="2" key="3">
    <citation type="submission" date="2025-09" db="UniProtKB">
        <authorList>
            <consortium name="Ensembl"/>
        </authorList>
    </citation>
    <scope>IDENTIFICATION</scope>
</reference>
<dbReference type="InterPro" id="IPR011707">
    <property type="entry name" value="Cu-oxidase-like_N"/>
</dbReference>
<dbReference type="CDD" id="cd11022">
    <property type="entry name" value="CuRO_4_ceruloplasmin"/>
    <property type="match status" value="1"/>
</dbReference>
<evidence type="ECO:0000256" key="1">
    <source>
        <dbReference type="ARBA" id="ARBA00010609"/>
    </source>
</evidence>
<reference evidence="2" key="1">
    <citation type="submission" date="2020-02" db="EMBL/GenBank/DDBJ databases">
        <authorList>
            <person name="Enbody D E."/>
            <person name="Pettersson E M."/>
        </authorList>
    </citation>
    <scope>NUCLEOTIDE SEQUENCE [LARGE SCALE GENOMIC DNA]</scope>
</reference>
<dbReference type="FunFam" id="2.60.40.420:FF:000028">
    <property type="entry name" value="Ceruloplasmin"/>
    <property type="match status" value="1"/>
</dbReference>
<organism evidence="2 3">
    <name type="scientific">Geospiza parvula</name>
    <name type="common">Small tree-finch</name>
    <name type="synonym">Camarhynchus parvulus</name>
    <dbReference type="NCBI Taxonomy" id="87175"/>
    <lineage>
        <taxon>Eukaryota</taxon>
        <taxon>Metazoa</taxon>
        <taxon>Chordata</taxon>
        <taxon>Craniata</taxon>
        <taxon>Vertebrata</taxon>
        <taxon>Euteleostomi</taxon>
        <taxon>Archelosauria</taxon>
        <taxon>Archosauria</taxon>
        <taxon>Dinosauria</taxon>
        <taxon>Saurischia</taxon>
        <taxon>Theropoda</taxon>
        <taxon>Coelurosauria</taxon>
        <taxon>Aves</taxon>
        <taxon>Neognathae</taxon>
        <taxon>Neoaves</taxon>
        <taxon>Telluraves</taxon>
        <taxon>Australaves</taxon>
        <taxon>Passeriformes</taxon>
        <taxon>Thraupidae</taxon>
        <taxon>Camarhynchus</taxon>
    </lineage>
</organism>
<dbReference type="SUPFAM" id="SSF49503">
    <property type="entry name" value="Cupredoxins"/>
    <property type="match status" value="2"/>
</dbReference>
<dbReference type="FunFam" id="2.60.40.420:FF:000037">
    <property type="entry name" value="Ceruloplasmin"/>
    <property type="match status" value="1"/>
</dbReference>
<dbReference type="GO" id="GO:0005507">
    <property type="term" value="F:copper ion binding"/>
    <property type="evidence" value="ECO:0007669"/>
    <property type="project" value="InterPro"/>
</dbReference>
<evidence type="ECO:0000313" key="2">
    <source>
        <dbReference type="Ensembl" id="ENSCPVP00000005044.2"/>
    </source>
</evidence>
<dbReference type="Pfam" id="PF07732">
    <property type="entry name" value="Cu-oxidase_3"/>
    <property type="match status" value="1"/>
</dbReference>
<protein>
    <submittedName>
        <fullName evidence="2">Uncharacterized protein</fullName>
    </submittedName>
</protein>
<dbReference type="PANTHER" id="PTHR11709:SF504">
    <property type="entry name" value="PLASTOCYANIN-LIKE DOMAIN-CONTAINING PROTEIN"/>
    <property type="match status" value="1"/>
</dbReference>